<keyword evidence="4" id="KW-1185">Reference proteome</keyword>
<evidence type="ECO:0000256" key="2">
    <source>
        <dbReference type="ARBA" id="ARBA00022723"/>
    </source>
</evidence>
<dbReference type="EMBL" id="AP024563">
    <property type="protein sequence ID" value="BCU05566.1"/>
    <property type="molecule type" value="Genomic_DNA"/>
</dbReference>
<dbReference type="PANTHER" id="PTHR13799">
    <property type="entry name" value="NGG1 INTERACTING FACTOR 3"/>
    <property type="match status" value="1"/>
</dbReference>
<dbReference type="SUPFAM" id="SSF102705">
    <property type="entry name" value="NIF3 (NGG1p interacting factor 3)-like"/>
    <property type="match status" value="1"/>
</dbReference>
<evidence type="ECO:0000313" key="4">
    <source>
        <dbReference type="Proteomes" id="UP000680679"/>
    </source>
</evidence>
<dbReference type="Pfam" id="PF01784">
    <property type="entry name" value="DUF34_NIF3"/>
    <property type="match status" value="1"/>
</dbReference>
<sequence>MANDADFTDPIATAMTEVQDLVRYCDDLLEAARFTDYAPNGLQVEGERPIQRLVSGVTACAALIEAAIAEQADAILVHHGWFWKNENPCLTGIKGRRARTLLRAGASLIAYHLPLDAHPELGNNATLGRRLDFIDTEPTALANGLVWVGRLTEPMTPAAFAEHVSQRLARPAQRVGRENGVIERVAWCTGGGQSYLEQAADLDIDAFLSGELSERTTHQARELDLCYLAAGHHATERYGIQALGEHLAKRFGLWHHFVEIDNPA</sequence>
<dbReference type="Proteomes" id="UP000680679">
    <property type="component" value="Chromosome"/>
</dbReference>
<comment type="similarity">
    <text evidence="1">Belongs to the GTP cyclohydrolase I type 2/NIF3 family.</text>
</comment>
<dbReference type="InterPro" id="IPR036069">
    <property type="entry name" value="DUF34/NIF3_sf"/>
</dbReference>
<keyword evidence="2" id="KW-0479">Metal-binding</keyword>
<name>A0ABM7QIH4_9GAMM</name>
<dbReference type="PANTHER" id="PTHR13799:SF14">
    <property type="entry name" value="GTP CYCLOHYDROLASE 1 TYPE 2 HOMOLOG"/>
    <property type="match status" value="1"/>
</dbReference>
<evidence type="ECO:0000313" key="3">
    <source>
        <dbReference type="EMBL" id="BCU05566.1"/>
    </source>
</evidence>
<gene>
    <name evidence="3" type="primary">ybgI</name>
    <name evidence="3" type="ORF">Atep_02430</name>
</gene>
<evidence type="ECO:0000256" key="1">
    <source>
        <dbReference type="ARBA" id="ARBA00006964"/>
    </source>
</evidence>
<proteinExistence type="inferred from homology"/>
<protein>
    <submittedName>
        <fullName evidence="3">GTP cyclohydrolase 1 type 2</fullName>
    </submittedName>
</protein>
<dbReference type="NCBIfam" id="TIGR00486">
    <property type="entry name" value="YbgI_SA1388"/>
    <property type="match status" value="1"/>
</dbReference>
<accession>A0ABM7QIH4</accession>
<dbReference type="InterPro" id="IPR002678">
    <property type="entry name" value="DUF34/NIF3"/>
</dbReference>
<reference evidence="3 4" key="1">
    <citation type="submission" date="2021-04" db="EMBL/GenBank/DDBJ databases">
        <title>Complete genome sequencing of Allochromatium tepidum strain NZ.</title>
        <authorList>
            <person name="Tsukatani Y."/>
            <person name="Mori H."/>
        </authorList>
    </citation>
    <scope>NUCLEOTIDE SEQUENCE [LARGE SCALE GENOMIC DNA]</scope>
    <source>
        <strain evidence="3 4">NZ</strain>
    </source>
</reference>
<organism evidence="3 4">
    <name type="scientific">Allochromatium tepidum</name>
    <dbReference type="NCBI Taxonomy" id="553982"/>
    <lineage>
        <taxon>Bacteria</taxon>
        <taxon>Pseudomonadati</taxon>
        <taxon>Pseudomonadota</taxon>
        <taxon>Gammaproteobacteria</taxon>
        <taxon>Chromatiales</taxon>
        <taxon>Chromatiaceae</taxon>
        <taxon>Allochromatium</taxon>
    </lineage>
</organism>
<dbReference type="Gene3D" id="3.40.1390.30">
    <property type="entry name" value="NIF3 (NGG1p interacting factor 3)-like"/>
    <property type="match status" value="2"/>
</dbReference>